<keyword evidence="3 7" id="KW-0812">Transmembrane</keyword>
<dbReference type="PANTHER" id="PTHR13148">
    <property type="entry name" value="PER1-RELATED"/>
    <property type="match status" value="1"/>
</dbReference>
<feature type="transmembrane region" description="Helical" evidence="7">
    <location>
        <begin position="921"/>
        <end position="941"/>
    </location>
</feature>
<dbReference type="Proteomes" id="UP000591131">
    <property type="component" value="Unassembled WGS sequence"/>
</dbReference>
<keyword evidence="6 7" id="KW-0472">Membrane</keyword>
<accession>A0A7J6MJ92</accession>
<dbReference type="GO" id="GO:0005789">
    <property type="term" value="C:endoplasmic reticulum membrane"/>
    <property type="evidence" value="ECO:0007669"/>
    <property type="project" value="TreeGrafter"/>
</dbReference>
<dbReference type="PANTHER" id="PTHR13148:SF0">
    <property type="entry name" value="POST-GPI ATTACHMENT TO PROTEINS FACTOR 3"/>
    <property type="match status" value="1"/>
</dbReference>
<gene>
    <name evidence="8" type="primary">PGAP3</name>
    <name evidence="8" type="ORF">FOL47_001716</name>
</gene>
<evidence type="ECO:0000313" key="8">
    <source>
        <dbReference type="EMBL" id="KAF4671051.1"/>
    </source>
</evidence>
<comment type="caution">
    <text evidence="8">The sequence shown here is derived from an EMBL/GenBank/DDBJ whole genome shotgun (WGS) entry which is preliminary data.</text>
</comment>
<name>A0A7J6MJ92_PERCH</name>
<dbReference type="AlphaFoldDB" id="A0A7J6MJ92"/>
<dbReference type="Pfam" id="PF04080">
    <property type="entry name" value="Per1"/>
    <property type="match status" value="1"/>
</dbReference>
<protein>
    <submittedName>
        <fullName evidence="8">Post-GPI attachment to proteins factor 3</fullName>
    </submittedName>
</protein>
<sequence length="1043" mass="119248">MSSSPSSSPSPTNPERRSALSVARRMSSPYVRSIPLYILAALGARWLYFAIKKYLKERNYADWKRSGINEYTQIQACILTTEHLAELGRIEKRTVFCKDIKDFFGHDTYVINKVLQAAKKANPDEPILTKFLNSDDKWHVLSTCTNHLSALFAPYHIFFNEARRCESYYRSAWYAFTLTCGGSSGEGRFFVTPYKPVSRLDDVGSLRIRIIMVNEEELREICTGQICPPTWGFFNARHECRWNLLKRFSELFERQLMNVSGDPTLRDWGANLCGRLSSASKKKKGTQKDKPAATPNLQYKNAIQTAKPDQYAPEDNCFLRLHIPYPTAYRNNDDCGGGSSFDGKPLRKDSPEVLAILDKTAIPLSYGDACHAFTHLINLGDFKRGSKEFKGFIGIPANSRLPIGYMEVIALALRVPEIIKVCMPWFEKALPSCDAHMAIDVLYRLYRITGVHVKYASPLMQSALQKTFHHLDKEEFDIVSPRDLYRLVYALGAFRVRGPPLRRALAKVTPALLYAFRNGMAQEIGSEGLVRIAWCIGRVIGDNDEEWYDTVEWKQVHRLLKAVAKEIRLVLDTLENKDLLILEDVYQKTDANYKPFLKDVKAAKATLSYYGSPPPPKRHINDPRRVTSSVGRALLLFFLVSGDGSRDSRYMLCTAECQFECQPPVYRMMKEGLIDPHDLVKHTDVIRTVKSEPGVFAPPSFYDRLYLALENAMTDLHKGDRNEIINDGPGVDASGFALATPQQELGKVLRFTGWGCEDNCEYKCMHINHKLRIDNGEPVVKYGGKWAFTRVFGMQELMSVISSLLNALPHVIFLYQSYVTKTVPLSEYRFGHVWTLYACVGIIVWIASATFHTRDWPATEAFDYMSALLGVSTALVTGLVYNFAGARGDRELRAWIPAIPVYLFIMTHQYYMLFIDFNYGWNMKVACFVGAIMVFSWCYWALTHRRRGKYVRWIYIATLGIAPFLYAFELNDFPPYFLLLDAHACWHFSTILLQFVWYRFVEDDLKWEMRHKIAKSESTEKDVELAVEMEAGEDRGASARRRV</sequence>
<keyword evidence="5 7" id="KW-1133">Transmembrane helix</keyword>
<evidence type="ECO:0000256" key="7">
    <source>
        <dbReference type="SAM" id="Phobius"/>
    </source>
</evidence>
<comment type="subcellular location">
    <subcellularLocation>
        <location evidence="1">Endomembrane system</location>
        <topology evidence="1">Multi-pass membrane protein</topology>
    </subcellularLocation>
</comment>
<dbReference type="GO" id="GO:0006506">
    <property type="term" value="P:GPI anchor biosynthetic process"/>
    <property type="evidence" value="ECO:0007669"/>
    <property type="project" value="UniProtKB-KW"/>
</dbReference>
<evidence type="ECO:0000313" key="9">
    <source>
        <dbReference type="Proteomes" id="UP000591131"/>
    </source>
</evidence>
<feature type="transmembrane region" description="Helical" evidence="7">
    <location>
        <begin position="830"/>
        <end position="852"/>
    </location>
</feature>
<dbReference type="InterPro" id="IPR007217">
    <property type="entry name" value="Per1-like"/>
</dbReference>
<feature type="transmembrane region" description="Helical" evidence="7">
    <location>
        <begin position="864"/>
        <end position="883"/>
    </location>
</feature>
<evidence type="ECO:0000256" key="3">
    <source>
        <dbReference type="ARBA" id="ARBA00022692"/>
    </source>
</evidence>
<keyword evidence="2" id="KW-0337">GPI-anchor biosynthesis</keyword>
<organism evidence="8 9">
    <name type="scientific">Perkinsus chesapeaki</name>
    <name type="common">Clam parasite</name>
    <name type="synonym">Perkinsus andrewsi</name>
    <dbReference type="NCBI Taxonomy" id="330153"/>
    <lineage>
        <taxon>Eukaryota</taxon>
        <taxon>Sar</taxon>
        <taxon>Alveolata</taxon>
        <taxon>Perkinsozoa</taxon>
        <taxon>Perkinsea</taxon>
        <taxon>Perkinsida</taxon>
        <taxon>Perkinsidae</taxon>
        <taxon>Perkinsus</taxon>
    </lineage>
</organism>
<feature type="transmembrane region" description="Helical" evidence="7">
    <location>
        <begin position="895"/>
        <end position="915"/>
    </location>
</feature>
<reference evidence="8 9" key="1">
    <citation type="submission" date="2020-04" db="EMBL/GenBank/DDBJ databases">
        <title>Perkinsus chesapeaki whole genome sequence.</title>
        <authorList>
            <person name="Bogema D.R."/>
        </authorList>
    </citation>
    <scope>NUCLEOTIDE SEQUENCE [LARGE SCALE GENOMIC DNA]</scope>
    <source>
        <strain evidence="8">ATCC PRA-425</strain>
    </source>
</reference>
<dbReference type="GO" id="GO:0016788">
    <property type="term" value="F:hydrolase activity, acting on ester bonds"/>
    <property type="evidence" value="ECO:0007669"/>
    <property type="project" value="TreeGrafter"/>
</dbReference>
<evidence type="ECO:0000256" key="2">
    <source>
        <dbReference type="ARBA" id="ARBA00022502"/>
    </source>
</evidence>
<feature type="transmembrane region" description="Helical" evidence="7">
    <location>
        <begin position="976"/>
        <end position="1000"/>
    </location>
</feature>
<evidence type="ECO:0000256" key="1">
    <source>
        <dbReference type="ARBA" id="ARBA00004127"/>
    </source>
</evidence>
<feature type="transmembrane region" description="Helical" evidence="7">
    <location>
        <begin position="953"/>
        <end position="970"/>
    </location>
</feature>
<keyword evidence="9" id="KW-1185">Reference proteome</keyword>
<dbReference type="OrthoDB" id="419770at2759"/>
<evidence type="ECO:0000256" key="6">
    <source>
        <dbReference type="ARBA" id="ARBA00023136"/>
    </source>
</evidence>
<dbReference type="EMBL" id="JAAPAO010000142">
    <property type="protein sequence ID" value="KAF4671051.1"/>
    <property type="molecule type" value="Genomic_DNA"/>
</dbReference>
<evidence type="ECO:0000256" key="4">
    <source>
        <dbReference type="ARBA" id="ARBA00022729"/>
    </source>
</evidence>
<keyword evidence="4" id="KW-0732">Signal</keyword>
<proteinExistence type="predicted"/>
<feature type="transmembrane region" description="Helical" evidence="7">
    <location>
        <begin position="797"/>
        <end position="818"/>
    </location>
</feature>
<evidence type="ECO:0000256" key="5">
    <source>
        <dbReference type="ARBA" id="ARBA00022989"/>
    </source>
</evidence>